<gene>
    <name evidence="2" type="ORF">H8E41_07015</name>
</gene>
<evidence type="ECO:0000259" key="1">
    <source>
        <dbReference type="Pfam" id="PF26551"/>
    </source>
</evidence>
<accession>A0A8J6NBF8</accession>
<feature type="domain" description="DUF8180" evidence="1">
    <location>
        <begin position="10"/>
        <end position="67"/>
    </location>
</feature>
<name>A0A8J6NBF8_9BACT</name>
<evidence type="ECO:0000313" key="2">
    <source>
        <dbReference type="EMBL" id="MBC8317641.1"/>
    </source>
</evidence>
<evidence type="ECO:0000313" key="3">
    <source>
        <dbReference type="Proteomes" id="UP000614424"/>
    </source>
</evidence>
<dbReference type="Proteomes" id="UP000614424">
    <property type="component" value="Unassembled WGS sequence"/>
</dbReference>
<dbReference type="Pfam" id="PF26551">
    <property type="entry name" value="DUF8180"/>
    <property type="match status" value="1"/>
</dbReference>
<proteinExistence type="predicted"/>
<comment type="caution">
    <text evidence="2">The sequence shown here is derived from an EMBL/GenBank/DDBJ whole genome shotgun (WGS) entry which is preliminary data.</text>
</comment>
<sequence>MTKKTDLEKLRILLPHWLEHSHSHQEEFQKWAKIAEQEGEAAAASEIKKALEAMAAADTALKKSLEILGGQIEGHHHHH</sequence>
<protein>
    <recommendedName>
        <fullName evidence="1">DUF8180 domain-containing protein</fullName>
    </recommendedName>
</protein>
<dbReference type="AlphaFoldDB" id="A0A8J6NBF8"/>
<organism evidence="2 3">
    <name type="scientific">Candidatus Desulfobia pelagia</name>
    <dbReference type="NCBI Taxonomy" id="2841692"/>
    <lineage>
        <taxon>Bacteria</taxon>
        <taxon>Pseudomonadati</taxon>
        <taxon>Thermodesulfobacteriota</taxon>
        <taxon>Desulfobulbia</taxon>
        <taxon>Desulfobulbales</taxon>
        <taxon>Desulfobulbaceae</taxon>
        <taxon>Candidatus Desulfobia</taxon>
    </lineage>
</organism>
<reference evidence="2 3" key="1">
    <citation type="submission" date="2020-08" db="EMBL/GenBank/DDBJ databases">
        <title>Bridging the membrane lipid divide: bacteria of the FCB group superphylum have the potential to synthesize archaeal ether lipids.</title>
        <authorList>
            <person name="Villanueva L."/>
            <person name="Von Meijenfeldt F.A.B."/>
            <person name="Westbye A.B."/>
            <person name="Yadav S."/>
            <person name="Hopmans E.C."/>
            <person name="Dutilh B.E."/>
            <person name="Sinninghe Damste J.S."/>
        </authorList>
    </citation>
    <scope>NUCLEOTIDE SEQUENCE [LARGE SCALE GENOMIC DNA]</scope>
    <source>
        <strain evidence="2">NIOZ-UU47</strain>
    </source>
</reference>
<dbReference type="EMBL" id="JACNJZ010000095">
    <property type="protein sequence ID" value="MBC8317641.1"/>
    <property type="molecule type" value="Genomic_DNA"/>
</dbReference>
<dbReference type="InterPro" id="IPR058493">
    <property type="entry name" value="DUF8180"/>
</dbReference>